<dbReference type="SUPFAM" id="SSF52266">
    <property type="entry name" value="SGNH hydrolase"/>
    <property type="match status" value="1"/>
</dbReference>
<organism evidence="2 3">
    <name type="scientific">Leyella stercorea</name>
    <dbReference type="NCBI Taxonomy" id="363265"/>
    <lineage>
        <taxon>Bacteria</taxon>
        <taxon>Pseudomonadati</taxon>
        <taxon>Bacteroidota</taxon>
        <taxon>Bacteroidia</taxon>
        <taxon>Bacteroidales</taxon>
        <taxon>Prevotellaceae</taxon>
        <taxon>Leyella</taxon>
    </lineage>
</organism>
<feature type="compositionally biased region" description="Basic and acidic residues" evidence="1">
    <location>
        <begin position="277"/>
        <end position="316"/>
    </location>
</feature>
<dbReference type="EMBL" id="QRNO01000021">
    <property type="protein sequence ID" value="RHK51092.1"/>
    <property type="molecule type" value="Genomic_DNA"/>
</dbReference>
<evidence type="ECO:0000313" key="3">
    <source>
        <dbReference type="Proteomes" id="UP000286598"/>
    </source>
</evidence>
<dbReference type="Proteomes" id="UP000286598">
    <property type="component" value="Unassembled WGS sequence"/>
</dbReference>
<keyword evidence="2" id="KW-0378">Hydrolase</keyword>
<dbReference type="InterPro" id="IPR036514">
    <property type="entry name" value="SGNH_hydro_sf"/>
</dbReference>
<evidence type="ECO:0000256" key="1">
    <source>
        <dbReference type="SAM" id="MobiDB-lite"/>
    </source>
</evidence>
<name>A0A415GN77_9BACT</name>
<gene>
    <name evidence="2" type="ORF">DW060_05655</name>
</gene>
<sequence>MKPTFQLISIFVLALLLFVGYSKAPDYVADALHLKQIGQDITTADADTMHVEDAASDTITEPVDTARQRVLIFGDSMSQLLALRLCDYTGANGHSLTCVTWNGSGTHQWAASDTLRFYMQRVRPTHVFVCLGSNELYSADMKGCRKRAERILEKIGNVPTTWIGPPNWMEDKGINNMLQSFMGKRRFFMTKGMKLDRQEDGRHPTYAAAAKWMDSIVEWMNSGKAAHQFVMNKPTTHSRRYTQIIIPMNPGKAATTDSIDVNTTKEPLLETISEQEGEQKTEPKSEQKVEQKDEPHTEPHHTAADKNKECTSNNKE</sequence>
<dbReference type="CDD" id="cd00229">
    <property type="entry name" value="SGNH_hydrolase"/>
    <property type="match status" value="1"/>
</dbReference>
<dbReference type="OrthoDB" id="1067216at2"/>
<protein>
    <submittedName>
        <fullName evidence="2">SGNH/GDSL hydrolase family protein</fullName>
    </submittedName>
</protein>
<dbReference type="AlphaFoldDB" id="A0A415GN77"/>
<feature type="region of interest" description="Disordered" evidence="1">
    <location>
        <begin position="265"/>
        <end position="316"/>
    </location>
</feature>
<evidence type="ECO:0000313" key="2">
    <source>
        <dbReference type="EMBL" id="RHK51092.1"/>
    </source>
</evidence>
<accession>A0A415GN77</accession>
<proteinExistence type="predicted"/>
<reference evidence="2 3" key="1">
    <citation type="submission" date="2018-08" db="EMBL/GenBank/DDBJ databases">
        <title>A genome reference for cultivated species of the human gut microbiota.</title>
        <authorList>
            <person name="Zou Y."/>
            <person name="Xue W."/>
            <person name="Luo G."/>
        </authorList>
    </citation>
    <scope>NUCLEOTIDE SEQUENCE [LARGE SCALE GENOMIC DNA]</scope>
    <source>
        <strain evidence="2 3">AF42-9</strain>
    </source>
</reference>
<dbReference type="GO" id="GO:0016788">
    <property type="term" value="F:hydrolase activity, acting on ester bonds"/>
    <property type="evidence" value="ECO:0007669"/>
    <property type="project" value="UniProtKB-ARBA"/>
</dbReference>
<dbReference type="Gene3D" id="3.40.50.1110">
    <property type="entry name" value="SGNH hydrolase"/>
    <property type="match status" value="1"/>
</dbReference>
<comment type="caution">
    <text evidence="2">The sequence shown here is derived from an EMBL/GenBank/DDBJ whole genome shotgun (WGS) entry which is preliminary data.</text>
</comment>
<keyword evidence="3" id="KW-1185">Reference proteome</keyword>